<evidence type="ECO:0000256" key="10">
    <source>
        <dbReference type="SAM" id="MobiDB-lite"/>
    </source>
</evidence>
<dbReference type="InterPro" id="IPR016482">
    <property type="entry name" value="SecG/Sec61-beta/Sbh"/>
</dbReference>
<evidence type="ECO:0000256" key="9">
    <source>
        <dbReference type="ARBA" id="ARBA00023136"/>
    </source>
</evidence>
<gene>
    <name evidence="12" type="ORF">CHLNCDRAFT_136080</name>
</gene>
<organism evidence="13">
    <name type="scientific">Chlorella variabilis</name>
    <name type="common">Green alga</name>
    <dbReference type="NCBI Taxonomy" id="554065"/>
    <lineage>
        <taxon>Eukaryota</taxon>
        <taxon>Viridiplantae</taxon>
        <taxon>Chlorophyta</taxon>
        <taxon>core chlorophytes</taxon>
        <taxon>Trebouxiophyceae</taxon>
        <taxon>Chlorellales</taxon>
        <taxon>Chlorellaceae</taxon>
        <taxon>Chlorella clade</taxon>
        <taxon>Chlorella</taxon>
    </lineage>
</organism>
<dbReference type="GeneID" id="17353434"/>
<evidence type="ECO:0000256" key="6">
    <source>
        <dbReference type="ARBA" id="ARBA00022927"/>
    </source>
</evidence>
<dbReference type="EMBL" id="GL433849">
    <property type="protein sequence ID" value="EFN53904.1"/>
    <property type="molecule type" value="Genomic_DNA"/>
</dbReference>
<evidence type="ECO:0000256" key="7">
    <source>
        <dbReference type="ARBA" id="ARBA00022989"/>
    </source>
</evidence>
<evidence type="ECO:0000256" key="4">
    <source>
        <dbReference type="ARBA" id="ARBA00022692"/>
    </source>
</evidence>
<dbReference type="AlphaFoldDB" id="E1ZJQ1"/>
<evidence type="ECO:0000256" key="2">
    <source>
        <dbReference type="ARBA" id="ARBA00006103"/>
    </source>
</evidence>
<dbReference type="STRING" id="554065.E1ZJQ1"/>
<keyword evidence="5" id="KW-0256">Endoplasmic reticulum</keyword>
<dbReference type="Pfam" id="PF03911">
    <property type="entry name" value="Sec61_beta"/>
    <property type="match status" value="1"/>
</dbReference>
<dbReference type="InterPro" id="IPR030671">
    <property type="entry name" value="Sec61-beta/Sbh"/>
</dbReference>
<sequence>MAGPLAKRSDGAVSRRRSSAAGRGKSGSSYFYTDASSVLKLSPQAVIVAAISFIVFVFVLHIFGKLRS</sequence>
<dbReference type="RefSeq" id="XP_005846006.1">
    <property type="nucleotide sequence ID" value="XM_005845944.1"/>
</dbReference>
<proteinExistence type="inferred from homology"/>
<keyword evidence="6" id="KW-0653">Protein transport</keyword>
<comment type="subcellular location">
    <subcellularLocation>
        <location evidence="1">Endoplasmic reticulum membrane</location>
        <topology evidence="1">Single-pass membrane protein</topology>
    </subcellularLocation>
</comment>
<evidence type="ECO:0000256" key="3">
    <source>
        <dbReference type="ARBA" id="ARBA00022448"/>
    </source>
</evidence>
<accession>E1ZJQ1</accession>
<feature type="compositionally biased region" description="Low complexity" evidence="10">
    <location>
        <begin position="19"/>
        <end position="29"/>
    </location>
</feature>
<dbReference type="Proteomes" id="UP000008141">
    <property type="component" value="Unassembled WGS sequence"/>
</dbReference>
<evidence type="ECO:0000313" key="13">
    <source>
        <dbReference type="Proteomes" id="UP000008141"/>
    </source>
</evidence>
<dbReference type="PANTHER" id="PTHR13509">
    <property type="entry name" value="SEC61 SUBUNIT BETA"/>
    <property type="match status" value="1"/>
</dbReference>
<evidence type="ECO:0000256" key="1">
    <source>
        <dbReference type="ARBA" id="ARBA00004389"/>
    </source>
</evidence>
<dbReference type="GO" id="GO:0006886">
    <property type="term" value="P:intracellular protein transport"/>
    <property type="evidence" value="ECO:0007669"/>
    <property type="project" value="InterPro"/>
</dbReference>
<keyword evidence="13" id="KW-1185">Reference proteome</keyword>
<feature type="region of interest" description="Disordered" evidence="10">
    <location>
        <begin position="1"/>
        <end position="30"/>
    </location>
</feature>
<dbReference type="GO" id="GO:0005784">
    <property type="term" value="C:Sec61 translocon complex"/>
    <property type="evidence" value="ECO:0007669"/>
    <property type="project" value="InterPro"/>
</dbReference>
<evidence type="ECO:0000256" key="8">
    <source>
        <dbReference type="ARBA" id="ARBA00023010"/>
    </source>
</evidence>
<keyword evidence="3" id="KW-0813">Transport</keyword>
<keyword evidence="8" id="KW-0811">Translocation</keyword>
<reference evidence="12 13" key="1">
    <citation type="journal article" date="2010" name="Plant Cell">
        <title>The Chlorella variabilis NC64A genome reveals adaptation to photosymbiosis, coevolution with viruses, and cryptic sex.</title>
        <authorList>
            <person name="Blanc G."/>
            <person name="Duncan G."/>
            <person name="Agarkova I."/>
            <person name="Borodovsky M."/>
            <person name="Gurnon J."/>
            <person name="Kuo A."/>
            <person name="Lindquist E."/>
            <person name="Lucas S."/>
            <person name="Pangilinan J."/>
            <person name="Polle J."/>
            <person name="Salamov A."/>
            <person name="Terry A."/>
            <person name="Yamada T."/>
            <person name="Dunigan D.D."/>
            <person name="Grigoriev I.V."/>
            <person name="Claverie J.M."/>
            <person name="Van Etten J.L."/>
        </authorList>
    </citation>
    <scope>NUCLEOTIDE SEQUENCE [LARGE SCALE GENOMIC DNA]</scope>
    <source>
        <strain evidence="12 13">NC64A</strain>
    </source>
</reference>
<keyword evidence="7 11" id="KW-1133">Transmembrane helix</keyword>
<evidence type="ECO:0000313" key="12">
    <source>
        <dbReference type="EMBL" id="EFN53904.1"/>
    </source>
</evidence>
<evidence type="ECO:0000256" key="5">
    <source>
        <dbReference type="ARBA" id="ARBA00022824"/>
    </source>
</evidence>
<dbReference type="KEGG" id="cvr:CHLNCDRAFT_136080"/>
<protein>
    <submittedName>
        <fullName evidence="12">Expressed protein</fullName>
    </submittedName>
</protein>
<name>E1ZJQ1_CHLVA</name>
<evidence type="ECO:0000256" key="11">
    <source>
        <dbReference type="SAM" id="Phobius"/>
    </source>
</evidence>
<dbReference type="InParanoid" id="E1ZJQ1"/>
<comment type="similarity">
    <text evidence="2">Belongs to the SEC61-beta family.</text>
</comment>
<keyword evidence="9 11" id="KW-0472">Membrane</keyword>
<feature type="transmembrane region" description="Helical" evidence="11">
    <location>
        <begin position="45"/>
        <end position="63"/>
    </location>
</feature>
<keyword evidence="4 11" id="KW-0812">Transmembrane</keyword>